<dbReference type="Pfam" id="PF07959">
    <property type="entry name" value="Fucose_pyrophosphorylase"/>
    <property type="match status" value="1"/>
</dbReference>
<protein>
    <submittedName>
        <fullName evidence="4">Fucose-1-phosphate guanylyltransferase</fullName>
    </submittedName>
</protein>
<evidence type="ECO:0000313" key="4">
    <source>
        <dbReference type="EMBL" id="KYQ90867.1"/>
    </source>
</evidence>
<evidence type="ECO:0000256" key="1">
    <source>
        <dbReference type="ARBA" id="ARBA00022679"/>
    </source>
</evidence>
<sequence length="564" mass="64158">MELGFEKNKDILNIYKNIHFRKSNDFNKLLGNNISNDLKSSFWDIIVITAIDEQQKQYYELVINEKIKDAEIPSFIKYLVIADPVGNKIGCGGSTIYVLSKLKQELGHLFNQYKILLLHAGGYSKRLPNHSTTGKIFASIPYSLGDGGRACTMLEIKLIMLIDFAKKMKPGVFLACSDDIELFESEGVILDKEGFTAIAQPGTLDIGTGHGVFILEDLNAFKENDVNQCQRFIHKPTKQRMKDCNAILENGLVLMDSCYYFDHNMVSRLLLKYYSENQPIQCEIDAYSDFLQPLGPGASADYFESRGNVSVYTDQLAIERKKLFEMFQSNNVPLYTIPYIPSMFIHIGTCQEYLEHFTENFPQLDFKRIVYSDIGSNQNEIVNKKLCIIHSNFQSSKITIQEHTIIEYCSIVNCNQVTIESGCILADLELHNHQQPIHIPSNTFIQTLCVSNGGYVTIIFGIDDNLKSNNNIKICSKAIQYINNNNNSEMSLWNTPLFPICPTPKQSLLESLELLKTIQSNTTPYITVDLSLTKTYSIDKCLQEKDLKSQFKRRQSLTKTIKQT</sequence>
<dbReference type="OrthoDB" id="10062280at2759"/>
<dbReference type="AlphaFoldDB" id="A0A151ZA94"/>
<organism evidence="4 5">
    <name type="scientific">Tieghemostelium lacteum</name>
    <name type="common">Slime mold</name>
    <name type="synonym">Dictyostelium lacteum</name>
    <dbReference type="NCBI Taxonomy" id="361077"/>
    <lineage>
        <taxon>Eukaryota</taxon>
        <taxon>Amoebozoa</taxon>
        <taxon>Evosea</taxon>
        <taxon>Eumycetozoa</taxon>
        <taxon>Dictyostelia</taxon>
        <taxon>Dictyosteliales</taxon>
        <taxon>Raperosteliaceae</taxon>
        <taxon>Tieghemostelium</taxon>
    </lineage>
</organism>
<dbReference type="OMA" id="DMIAYRE"/>
<dbReference type="InParanoid" id="A0A151ZA94"/>
<reference evidence="4 5" key="1">
    <citation type="submission" date="2015-12" db="EMBL/GenBank/DDBJ databases">
        <title>Dictyostelia acquired genes for synthesis and detection of signals that induce cell-type specialization by lateral gene transfer from prokaryotes.</title>
        <authorList>
            <person name="Gloeckner G."/>
            <person name="Schaap P."/>
        </authorList>
    </citation>
    <scope>NUCLEOTIDE SEQUENCE [LARGE SCALE GENOMIC DNA]</scope>
    <source>
        <strain evidence="4 5">TK</strain>
    </source>
</reference>
<dbReference type="InterPro" id="IPR012887">
    <property type="entry name" value="GDP_fucose_pyrophosphorylase"/>
</dbReference>
<dbReference type="Proteomes" id="UP000076078">
    <property type="component" value="Unassembled WGS sequence"/>
</dbReference>
<proteinExistence type="predicted"/>
<evidence type="ECO:0000259" key="3">
    <source>
        <dbReference type="Pfam" id="PF07959"/>
    </source>
</evidence>
<gene>
    <name evidence="4" type="ORF">DLAC_07738</name>
</gene>
<dbReference type="GO" id="GO:0016779">
    <property type="term" value="F:nucleotidyltransferase activity"/>
    <property type="evidence" value="ECO:0007669"/>
    <property type="project" value="UniProtKB-KW"/>
</dbReference>
<feature type="domain" description="GDP-fucose pyrophosphorylase" evidence="3">
    <location>
        <begin position="110"/>
        <end position="503"/>
    </location>
</feature>
<dbReference type="PANTHER" id="PTHR15045:SF1">
    <property type="entry name" value="FUCOSE-1-PHOSPHATE GUANYLYLTRANSFERASE"/>
    <property type="match status" value="1"/>
</dbReference>
<dbReference type="GO" id="GO:0000166">
    <property type="term" value="F:nucleotide binding"/>
    <property type="evidence" value="ECO:0007669"/>
    <property type="project" value="UniProtKB-KW"/>
</dbReference>
<keyword evidence="1 4" id="KW-0808">Transferase</keyword>
<dbReference type="FunCoup" id="A0A151ZA94">
    <property type="interactions" value="36"/>
</dbReference>
<keyword evidence="4" id="KW-0548">Nucleotidyltransferase</keyword>
<evidence type="ECO:0000256" key="2">
    <source>
        <dbReference type="ARBA" id="ARBA00022741"/>
    </source>
</evidence>
<dbReference type="EMBL" id="LODT01000035">
    <property type="protein sequence ID" value="KYQ90867.1"/>
    <property type="molecule type" value="Genomic_DNA"/>
</dbReference>
<dbReference type="STRING" id="361077.A0A151ZA94"/>
<dbReference type="GO" id="GO:0042350">
    <property type="term" value="P:GDP-L-fucose biosynthetic process"/>
    <property type="evidence" value="ECO:0007669"/>
    <property type="project" value="UniProtKB-ARBA"/>
</dbReference>
<name>A0A151ZA94_TIELA</name>
<keyword evidence="5" id="KW-1185">Reference proteome</keyword>
<keyword evidence="2" id="KW-0547">Nucleotide-binding</keyword>
<evidence type="ECO:0000313" key="5">
    <source>
        <dbReference type="Proteomes" id="UP000076078"/>
    </source>
</evidence>
<dbReference type="PANTHER" id="PTHR15045">
    <property type="entry name" value="FUCOSE-1-PHOSPHATE GUANYLYLTRANSFERASE"/>
    <property type="match status" value="1"/>
</dbReference>
<comment type="caution">
    <text evidence="4">The sequence shown here is derived from an EMBL/GenBank/DDBJ whole genome shotgun (WGS) entry which is preliminary data.</text>
</comment>
<accession>A0A151ZA94</accession>